<feature type="region of interest" description="Disordered" evidence="1">
    <location>
        <begin position="168"/>
        <end position="208"/>
    </location>
</feature>
<feature type="region of interest" description="Disordered" evidence="1">
    <location>
        <begin position="286"/>
        <end position="305"/>
    </location>
</feature>
<dbReference type="InterPro" id="IPR057678">
    <property type="entry name" value="DUF7918"/>
</dbReference>
<accession>A0A9P4PEW7</accession>
<dbReference type="PANTHER" id="PTHR36223:SF1">
    <property type="entry name" value="TRANSCRIPTION ELONGATION FACTOR EAF N-TERMINAL DOMAIN-CONTAINING PROTEIN"/>
    <property type="match status" value="1"/>
</dbReference>
<name>A0A9P4PEW7_9PLEO</name>
<reference evidence="3" key="1">
    <citation type="journal article" date="2020" name="Stud. Mycol.">
        <title>101 Dothideomycetes genomes: a test case for predicting lifestyles and emergence of pathogens.</title>
        <authorList>
            <person name="Haridas S."/>
            <person name="Albert R."/>
            <person name="Binder M."/>
            <person name="Bloem J."/>
            <person name="Labutti K."/>
            <person name="Salamov A."/>
            <person name="Andreopoulos B."/>
            <person name="Baker S."/>
            <person name="Barry K."/>
            <person name="Bills G."/>
            <person name="Bluhm B."/>
            <person name="Cannon C."/>
            <person name="Castanera R."/>
            <person name="Culley D."/>
            <person name="Daum C."/>
            <person name="Ezra D."/>
            <person name="Gonzalez J."/>
            <person name="Henrissat B."/>
            <person name="Kuo A."/>
            <person name="Liang C."/>
            <person name="Lipzen A."/>
            <person name="Lutzoni F."/>
            <person name="Magnuson J."/>
            <person name="Mondo S."/>
            <person name="Nolan M."/>
            <person name="Ohm R."/>
            <person name="Pangilinan J."/>
            <person name="Park H.-J."/>
            <person name="Ramirez L."/>
            <person name="Alfaro M."/>
            <person name="Sun H."/>
            <person name="Tritt A."/>
            <person name="Yoshinaga Y."/>
            <person name="Zwiers L.-H."/>
            <person name="Turgeon B."/>
            <person name="Goodwin S."/>
            <person name="Spatafora J."/>
            <person name="Crous P."/>
            <person name="Grigoriev I."/>
        </authorList>
    </citation>
    <scope>NUCLEOTIDE SEQUENCE</scope>
    <source>
        <strain evidence="3">CBS 690.94</strain>
    </source>
</reference>
<feature type="compositionally biased region" description="Basic and acidic residues" evidence="1">
    <location>
        <begin position="295"/>
        <end position="305"/>
    </location>
</feature>
<gene>
    <name evidence="3" type="ORF">P171DRAFT_488338</name>
</gene>
<evidence type="ECO:0000313" key="4">
    <source>
        <dbReference type="Proteomes" id="UP000799764"/>
    </source>
</evidence>
<dbReference type="PANTHER" id="PTHR36223">
    <property type="entry name" value="BETA-LACTAMASE-TYPE TRANSPEPTIDASE FOLD DOMAIN CONTAINING PROTEIN"/>
    <property type="match status" value="1"/>
</dbReference>
<evidence type="ECO:0000256" key="1">
    <source>
        <dbReference type="SAM" id="MobiDB-lite"/>
    </source>
</evidence>
<dbReference type="Proteomes" id="UP000799764">
    <property type="component" value="Unassembled WGS sequence"/>
</dbReference>
<keyword evidence="4" id="KW-1185">Reference proteome</keyword>
<sequence length="305" mass="34412">MTILTGVPWLQVRVIVDGKALKEYDDPKSAKAPTETSKYIEARSKKNFKIRADFSRKFTTVYDVATKLCVDGVEVDETHVQKLALQPNYRHEVKGALSCIGGVTEVSFFRFAEQATFEGIDTSKEMTTDLDKPTKSPVGWAKWDLVDENAFATFTFKYRSLQSPKSLQIIPRSPSPVPERALESSEKTPPHPAAFSSGHTRSSSQSALTFRSSHRKWQALSDDDIKALLNHYTGRNIMWEGLDRTDLETLLEHHKNARRNGHNAAAHIKRECAEDADDDDLVVTDERNKKRKSLPGKDHDVIELD</sequence>
<protein>
    <recommendedName>
        <fullName evidence="2">DUF7918 domain-containing protein</fullName>
    </recommendedName>
</protein>
<feature type="compositionally biased region" description="Basic and acidic residues" evidence="1">
    <location>
        <begin position="180"/>
        <end position="189"/>
    </location>
</feature>
<dbReference type="AlphaFoldDB" id="A0A9P4PEW7"/>
<feature type="compositionally biased region" description="Polar residues" evidence="1">
    <location>
        <begin position="197"/>
        <end position="208"/>
    </location>
</feature>
<evidence type="ECO:0000259" key="2">
    <source>
        <dbReference type="Pfam" id="PF25534"/>
    </source>
</evidence>
<dbReference type="EMBL" id="MU001505">
    <property type="protein sequence ID" value="KAF2441903.1"/>
    <property type="molecule type" value="Genomic_DNA"/>
</dbReference>
<proteinExistence type="predicted"/>
<organism evidence="3 4">
    <name type="scientific">Karstenula rhodostoma CBS 690.94</name>
    <dbReference type="NCBI Taxonomy" id="1392251"/>
    <lineage>
        <taxon>Eukaryota</taxon>
        <taxon>Fungi</taxon>
        <taxon>Dikarya</taxon>
        <taxon>Ascomycota</taxon>
        <taxon>Pezizomycotina</taxon>
        <taxon>Dothideomycetes</taxon>
        <taxon>Pleosporomycetidae</taxon>
        <taxon>Pleosporales</taxon>
        <taxon>Massarineae</taxon>
        <taxon>Didymosphaeriaceae</taxon>
        <taxon>Karstenula</taxon>
    </lineage>
</organism>
<feature type="domain" description="DUF7918" evidence="2">
    <location>
        <begin position="10"/>
        <end position="116"/>
    </location>
</feature>
<comment type="caution">
    <text evidence="3">The sequence shown here is derived from an EMBL/GenBank/DDBJ whole genome shotgun (WGS) entry which is preliminary data.</text>
</comment>
<dbReference type="Pfam" id="PF25534">
    <property type="entry name" value="DUF7918"/>
    <property type="match status" value="1"/>
</dbReference>
<evidence type="ECO:0000313" key="3">
    <source>
        <dbReference type="EMBL" id="KAF2441903.1"/>
    </source>
</evidence>
<dbReference type="OrthoDB" id="3364132at2759"/>